<comment type="caution">
    <text evidence="4">The sequence shown here is derived from an EMBL/GenBank/DDBJ whole genome shotgun (WGS) entry which is preliminary data.</text>
</comment>
<evidence type="ECO:0008006" key="6">
    <source>
        <dbReference type="Google" id="ProtNLM"/>
    </source>
</evidence>
<accession>A0A413PYB0</accession>
<dbReference type="AlphaFoldDB" id="A0A413PYB0"/>
<reference evidence="4 5" key="1">
    <citation type="submission" date="2018-08" db="EMBL/GenBank/DDBJ databases">
        <title>A genome reference for cultivated species of the human gut microbiota.</title>
        <authorList>
            <person name="Zou Y."/>
            <person name="Xue W."/>
            <person name="Luo G."/>
        </authorList>
    </citation>
    <scope>NUCLEOTIDE SEQUENCE [LARGE SCALE GENOMIC DNA]</scope>
    <source>
        <strain evidence="4 5">AM48-23BH</strain>
    </source>
</reference>
<evidence type="ECO:0000313" key="5">
    <source>
        <dbReference type="Proteomes" id="UP000286561"/>
    </source>
</evidence>
<organism evidence="4 5">
    <name type="scientific">Anaerobutyricum hallii</name>
    <dbReference type="NCBI Taxonomy" id="39488"/>
    <lineage>
        <taxon>Bacteria</taxon>
        <taxon>Bacillati</taxon>
        <taxon>Bacillota</taxon>
        <taxon>Clostridia</taxon>
        <taxon>Lachnospirales</taxon>
        <taxon>Lachnospiraceae</taxon>
        <taxon>Anaerobutyricum</taxon>
    </lineage>
</organism>
<keyword evidence="2" id="KW-0812">Transmembrane</keyword>
<name>A0A413PYB0_9FIRM</name>
<feature type="chain" id="PRO_5038721097" description="WG repeat-containing protein" evidence="3">
    <location>
        <begin position="26"/>
        <end position="563"/>
    </location>
</feature>
<dbReference type="RefSeq" id="WP_118329314.1">
    <property type="nucleotide sequence ID" value="NZ_QSEP01000032.1"/>
</dbReference>
<evidence type="ECO:0000256" key="1">
    <source>
        <dbReference type="SAM" id="MobiDB-lite"/>
    </source>
</evidence>
<dbReference type="Proteomes" id="UP000286561">
    <property type="component" value="Unassembled WGS sequence"/>
</dbReference>
<keyword evidence="3" id="KW-0732">Signal</keyword>
<feature type="region of interest" description="Disordered" evidence="1">
    <location>
        <begin position="498"/>
        <end position="563"/>
    </location>
</feature>
<dbReference type="Pfam" id="PF14903">
    <property type="entry name" value="WG_beta_rep"/>
    <property type="match status" value="2"/>
</dbReference>
<gene>
    <name evidence="4" type="ORF">DW972_06925</name>
</gene>
<evidence type="ECO:0000256" key="2">
    <source>
        <dbReference type="SAM" id="Phobius"/>
    </source>
</evidence>
<sequence>MRKRFSLCKKVGVFLLTAVMCTSQLNVQAEKKYDFETEYQVVAGANGYFIAKNQKGEYGLLDSEGEKAVGFDYSEMEFPKDTMQYQYIKVKQNKNWGIVDYDENILVPLNFEKVSEYSNGNTIAAGYNGNTTYLYDLKGKEQKKQLTGSGSYSVISDTVFWGKEDIRNEKDNTLVKLEENKLLDKKKNSLVVKVGDTHYAVQRYTTQLTGNLETDQNIEVYEKDEKTQDILPEEEWVKDKDSTVKGSLKLIKAVSDKNIIADMQMDDGFKVIYNIEDGQSTSKYKSIGEFRDGKAFAVDMDNNIKIIDTSGKAINKNDIEVADYKENTDSLKSGTMTESELEKEKNQDIKKEGQTSFLKFENEKKDRFKLYSLTKEDVIKGTWKDVKFVGNDFVLLQNEDDKYGVIDKDGKTVVEFGKFSKDELLNASYCNSGITVVKQNGNKNDVYYYQTAKEVKKSFFEANKKIILFAGIGVAIFLVILCVIIALKKKAAAKAEEQRQQEKRQQDAQRRKPVSPKFQQPTIQPEPQRREKPPVKKPNVTSGKGTSIHSAVKASASNRKKVI</sequence>
<feature type="compositionally biased region" description="Basic and acidic residues" evidence="1">
    <location>
        <begin position="498"/>
        <end position="510"/>
    </location>
</feature>
<evidence type="ECO:0000256" key="3">
    <source>
        <dbReference type="SAM" id="SignalP"/>
    </source>
</evidence>
<dbReference type="InterPro" id="IPR032774">
    <property type="entry name" value="WG_beta_rep"/>
</dbReference>
<feature type="signal peptide" evidence="3">
    <location>
        <begin position="1"/>
        <end position="25"/>
    </location>
</feature>
<evidence type="ECO:0000313" key="4">
    <source>
        <dbReference type="EMBL" id="RGZ83175.1"/>
    </source>
</evidence>
<feature type="transmembrane region" description="Helical" evidence="2">
    <location>
        <begin position="466"/>
        <end position="487"/>
    </location>
</feature>
<proteinExistence type="predicted"/>
<protein>
    <recommendedName>
        <fullName evidence="6">WG repeat-containing protein</fullName>
    </recommendedName>
</protein>
<dbReference type="EMBL" id="QSEP01000032">
    <property type="protein sequence ID" value="RGZ83175.1"/>
    <property type="molecule type" value="Genomic_DNA"/>
</dbReference>
<keyword evidence="2" id="KW-1133">Transmembrane helix</keyword>
<feature type="compositionally biased region" description="Polar residues" evidence="1">
    <location>
        <begin position="539"/>
        <end position="549"/>
    </location>
</feature>
<keyword evidence="2" id="KW-0472">Membrane</keyword>